<feature type="domain" description="Protein kinase" evidence="9">
    <location>
        <begin position="18"/>
        <end position="302"/>
    </location>
</feature>
<dbReference type="InterPro" id="IPR050108">
    <property type="entry name" value="CDK"/>
</dbReference>
<dbReference type="GO" id="GO:0005524">
    <property type="term" value="F:ATP binding"/>
    <property type="evidence" value="ECO:0007669"/>
    <property type="project" value="UniProtKB-UniRule"/>
</dbReference>
<sequence length="359" mass="40834">MEFDDDSGATLNSKSGSFEVLDTIGRGSFGIVLKAKKVETGEIVAIKRIHIKNGRKSEMQIVREMMILKNVKHKNIVKLIDVLRDLRAICLVLELAETSLKAIIDDTCNYLDENFARGYLYQILEGVSYLHSLKIMHRDLKPGNILVFTDGVLKLTDFGQACYYFENDPGMTYENQVASRWYRAPELLFGSIRYTPKVDIWSCGCILAEFYSRKPIFQGKNDIDQISCIFSMLGSPTEENWKAFNELPDSNKLLFNERSPMDDWSKTVPGISKKGESLLRKMLVCDPSERILSADALNDEFLSDVFVNQCSFVTSCIDFNCDSTVLSYHNTSNSDNIFMMLYELLQPRLVLIFAMDSVV</sequence>
<evidence type="ECO:0000256" key="6">
    <source>
        <dbReference type="ARBA" id="ARBA00022840"/>
    </source>
</evidence>
<dbReference type="GO" id="GO:0004674">
    <property type="term" value="F:protein serine/threonine kinase activity"/>
    <property type="evidence" value="ECO:0007669"/>
    <property type="project" value="UniProtKB-KW"/>
</dbReference>
<dbReference type="PANTHER" id="PTHR24056">
    <property type="entry name" value="CELL DIVISION PROTEIN KINASE"/>
    <property type="match status" value="1"/>
</dbReference>
<dbReference type="FunFam" id="1.10.510.10:FF:000624">
    <property type="entry name" value="Mitogen-activated protein kinase"/>
    <property type="match status" value="1"/>
</dbReference>
<dbReference type="SMART" id="SM00220">
    <property type="entry name" value="S_TKc"/>
    <property type="match status" value="1"/>
</dbReference>
<dbReference type="SUPFAM" id="SSF56112">
    <property type="entry name" value="Protein kinase-like (PK-like)"/>
    <property type="match status" value="1"/>
</dbReference>
<comment type="similarity">
    <text evidence="1">Belongs to the protein kinase superfamily. CMGC Ser/Thr protein kinase family. CDC2/CDKX subfamily.</text>
</comment>
<keyword evidence="3" id="KW-0808">Transferase</keyword>
<protein>
    <submittedName>
        <fullName evidence="11">Protein kinase domain-containing protein</fullName>
    </submittedName>
</protein>
<evidence type="ECO:0000256" key="4">
    <source>
        <dbReference type="ARBA" id="ARBA00022741"/>
    </source>
</evidence>
<keyword evidence="6 7" id="KW-0067">ATP-binding</keyword>
<dbReference type="InterPro" id="IPR011009">
    <property type="entry name" value="Kinase-like_dom_sf"/>
</dbReference>
<dbReference type="InterPro" id="IPR000719">
    <property type="entry name" value="Prot_kinase_dom"/>
</dbReference>
<name>A0A0N5A9I1_9BILA</name>
<accession>A0A0N5A9I1</accession>
<dbReference type="STRING" id="451379.A0A0N5A9I1"/>
<feature type="binding site" evidence="7">
    <location>
        <position position="47"/>
    </location>
    <ligand>
        <name>ATP</name>
        <dbReference type="ChEBI" id="CHEBI:30616"/>
    </ligand>
</feature>
<keyword evidence="10" id="KW-1185">Reference proteome</keyword>
<dbReference type="AlphaFoldDB" id="A0A0N5A9I1"/>
<evidence type="ECO:0000313" key="10">
    <source>
        <dbReference type="Proteomes" id="UP000046393"/>
    </source>
</evidence>
<dbReference type="PROSITE" id="PS00108">
    <property type="entry name" value="PROTEIN_KINASE_ST"/>
    <property type="match status" value="1"/>
</dbReference>
<evidence type="ECO:0000313" key="11">
    <source>
        <dbReference type="WBParaSite" id="SMUV_0000076101-mRNA-1"/>
    </source>
</evidence>
<dbReference type="InterPro" id="IPR008271">
    <property type="entry name" value="Ser/Thr_kinase_AS"/>
</dbReference>
<dbReference type="PROSITE" id="PS00107">
    <property type="entry name" value="PROTEIN_KINASE_ATP"/>
    <property type="match status" value="1"/>
</dbReference>
<dbReference type="PANTHER" id="PTHR24056:SF469">
    <property type="entry name" value="PROTEIN KINASE DOMAIN-CONTAINING PROTEIN"/>
    <property type="match status" value="1"/>
</dbReference>
<keyword evidence="4 7" id="KW-0547">Nucleotide-binding</keyword>
<reference evidence="11" key="1">
    <citation type="submission" date="2017-02" db="UniProtKB">
        <authorList>
            <consortium name="WormBaseParasite"/>
        </authorList>
    </citation>
    <scope>IDENTIFICATION</scope>
</reference>
<dbReference type="Proteomes" id="UP000046393">
    <property type="component" value="Unplaced"/>
</dbReference>
<evidence type="ECO:0000256" key="7">
    <source>
        <dbReference type="PROSITE-ProRule" id="PRU10141"/>
    </source>
</evidence>
<dbReference type="GO" id="GO:0005634">
    <property type="term" value="C:nucleus"/>
    <property type="evidence" value="ECO:0007669"/>
    <property type="project" value="TreeGrafter"/>
</dbReference>
<proteinExistence type="inferred from homology"/>
<dbReference type="InterPro" id="IPR017441">
    <property type="entry name" value="Protein_kinase_ATP_BS"/>
</dbReference>
<evidence type="ECO:0000256" key="8">
    <source>
        <dbReference type="RuleBase" id="RU000304"/>
    </source>
</evidence>
<evidence type="ECO:0000256" key="2">
    <source>
        <dbReference type="ARBA" id="ARBA00022527"/>
    </source>
</evidence>
<keyword evidence="5" id="KW-0418">Kinase</keyword>
<dbReference type="FunFam" id="3.30.200.20:FF:000042">
    <property type="entry name" value="Aurora kinase A"/>
    <property type="match status" value="1"/>
</dbReference>
<dbReference type="Gene3D" id="1.10.510.10">
    <property type="entry name" value="Transferase(Phosphotransferase) domain 1"/>
    <property type="match status" value="1"/>
</dbReference>
<evidence type="ECO:0000256" key="5">
    <source>
        <dbReference type="ARBA" id="ARBA00022777"/>
    </source>
</evidence>
<dbReference type="Gene3D" id="3.30.200.20">
    <property type="entry name" value="Phosphorylase Kinase, domain 1"/>
    <property type="match status" value="1"/>
</dbReference>
<dbReference type="PROSITE" id="PS50011">
    <property type="entry name" value="PROTEIN_KINASE_DOM"/>
    <property type="match status" value="1"/>
</dbReference>
<dbReference type="WBParaSite" id="SMUV_0000076101-mRNA-1">
    <property type="protein sequence ID" value="SMUV_0000076101-mRNA-1"/>
    <property type="gene ID" value="SMUV_0000076101"/>
</dbReference>
<organism evidence="10 11">
    <name type="scientific">Syphacia muris</name>
    <dbReference type="NCBI Taxonomy" id="451379"/>
    <lineage>
        <taxon>Eukaryota</taxon>
        <taxon>Metazoa</taxon>
        <taxon>Ecdysozoa</taxon>
        <taxon>Nematoda</taxon>
        <taxon>Chromadorea</taxon>
        <taxon>Rhabditida</taxon>
        <taxon>Spirurina</taxon>
        <taxon>Oxyuridomorpha</taxon>
        <taxon>Oxyuroidea</taxon>
        <taxon>Oxyuridae</taxon>
        <taxon>Syphacia</taxon>
    </lineage>
</organism>
<dbReference type="Pfam" id="PF00069">
    <property type="entry name" value="Pkinase"/>
    <property type="match status" value="1"/>
</dbReference>
<keyword evidence="2 8" id="KW-0723">Serine/threonine-protein kinase</keyword>
<evidence type="ECO:0000256" key="3">
    <source>
        <dbReference type="ARBA" id="ARBA00022679"/>
    </source>
</evidence>
<evidence type="ECO:0000259" key="9">
    <source>
        <dbReference type="PROSITE" id="PS50011"/>
    </source>
</evidence>
<evidence type="ECO:0000256" key="1">
    <source>
        <dbReference type="ARBA" id="ARBA00006485"/>
    </source>
</evidence>